<feature type="transmembrane region" description="Helical" evidence="1">
    <location>
        <begin position="136"/>
        <end position="153"/>
    </location>
</feature>
<evidence type="ECO:0000313" key="2">
    <source>
        <dbReference type="EMBL" id="OOF59740.1"/>
    </source>
</evidence>
<evidence type="ECO:0000313" key="3">
    <source>
        <dbReference type="Proteomes" id="UP000188602"/>
    </source>
</evidence>
<accession>A0A1V3JSG4</accession>
<feature type="transmembrane region" description="Helical" evidence="1">
    <location>
        <begin position="92"/>
        <end position="109"/>
    </location>
</feature>
<comment type="caution">
    <text evidence="2">The sequence shown here is derived from an EMBL/GenBank/DDBJ whole genome shotgun (WGS) entry which is preliminary data.</text>
</comment>
<feature type="transmembrane region" description="Helical" evidence="1">
    <location>
        <begin position="160"/>
        <end position="178"/>
    </location>
</feature>
<gene>
    <name evidence="2" type="ORF">BKL49_02835</name>
</gene>
<name>A0A1V3JSG4_9PAST</name>
<feature type="transmembrane region" description="Helical" evidence="1">
    <location>
        <begin position="37"/>
        <end position="56"/>
    </location>
</feature>
<sequence length="238" mass="27786">MPYLTSSQTEWLKWLALITMVLDHIGAAFSANYPALGLFRVIGRFSYLTFGFIIALNLSRDHIDFSKYFCWMLITALLSESVFKAFNPEYGRLNTLFQFFSVIGVVWVYQVRHIFHYGLQGIFYAIFFFISYHADYSLFGLLYCLACYLFFQVKTRQDRLVAMSCCILLGSLMNYQFLNSRLGYLVVLSLIVTFYYLFSPSGIRRSTPGVERMKKVVFYAFYPIHLLMIVTIKFIFIG</sequence>
<keyword evidence="3" id="KW-1185">Reference proteome</keyword>
<evidence type="ECO:0008006" key="4">
    <source>
        <dbReference type="Google" id="ProtNLM"/>
    </source>
</evidence>
<feature type="transmembrane region" description="Helical" evidence="1">
    <location>
        <begin position="12"/>
        <end position="31"/>
    </location>
</feature>
<dbReference type="EMBL" id="MLHQ01000008">
    <property type="protein sequence ID" value="OOF59740.1"/>
    <property type="molecule type" value="Genomic_DNA"/>
</dbReference>
<dbReference type="RefSeq" id="WP_077423123.1">
    <property type="nucleotide sequence ID" value="NZ_MLHQ01000008.1"/>
</dbReference>
<evidence type="ECO:0000256" key="1">
    <source>
        <dbReference type="SAM" id="Phobius"/>
    </source>
</evidence>
<feature type="transmembrane region" description="Helical" evidence="1">
    <location>
        <begin position="184"/>
        <end position="204"/>
    </location>
</feature>
<feature type="transmembrane region" description="Helical" evidence="1">
    <location>
        <begin position="216"/>
        <end position="237"/>
    </location>
</feature>
<reference evidence="2 3" key="1">
    <citation type="submission" date="2016-10" db="EMBL/GenBank/DDBJ databases">
        <title>Rodentibacter gen. nov. and new species.</title>
        <authorList>
            <person name="Christensen H."/>
        </authorList>
    </citation>
    <scope>NUCLEOTIDE SEQUENCE [LARGE SCALE GENOMIC DNA]</scope>
    <source>
        <strain evidence="2 3">Ac151</strain>
    </source>
</reference>
<protein>
    <recommendedName>
        <fullName evidence="4">TraX protein</fullName>
    </recommendedName>
</protein>
<dbReference type="Pfam" id="PF05857">
    <property type="entry name" value="TraX"/>
    <property type="match status" value="1"/>
</dbReference>
<dbReference type="STRING" id="1907939.BKL49_02835"/>
<dbReference type="Proteomes" id="UP000188602">
    <property type="component" value="Unassembled WGS sequence"/>
</dbReference>
<dbReference type="OrthoDB" id="5676588at2"/>
<keyword evidence="1" id="KW-0812">Transmembrane</keyword>
<proteinExistence type="predicted"/>
<keyword evidence="1" id="KW-0472">Membrane</keyword>
<dbReference type="InterPro" id="IPR008875">
    <property type="entry name" value="TraX"/>
</dbReference>
<organism evidence="2 3">
    <name type="scientific">Rodentibacter myodis</name>
    <dbReference type="NCBI Taxonomy" id="1907939"/>
    <lineage>
        <taxon>Bacteria</taxon>
        <taxon>Pseudomonadati</taxon>
        <taxon>Pseudomonadota</taxon>
        <taxon>Gammaproteobacteria</taxon>
        <taxon>Pasteurellales</taxon>
        <taxon>Pasteurellaceae</taxon>
        <taxon>Rodentibacter</taxon>
    </lineage>
</organism>
<keyword evidence="1" id="KW-1133">Transmembrane helix</keyword>
<dbReference type="AlphaFoldDB" id="A0A1V3JSG4"/>